<reference evidence="1 2" key="1">
    <citation type="submission" date="2020-06" db="EMBL/GenBank/DDBJ databases">
        <title>Draft genome sequence of Lactic acid bacteria from Okinawan-style tofu.</title>
        <authorList>
            <person name="Takara I."/>
            <person name="Ikematsu S."/>
        </authorList>
    </citation>
    <scope>NUCLEOTIDE SEQUENCE [LARGE SCALE GENOMIC DNA]</scope>
    <source>
        <strain evidence="2">lg38</strain>
    </source>
</reference>
<organism evidence="1 2">
    <name type="scientific">Lactococcus garvieae</name>
    <dbReference type="NCBI Taxonomy" id="1363"/>
    <lineage>
        <taxon>Bacteria</taxon>
        <taxon>Bacillati</taxon>
        <taxon>Bacillota</taxon>
        <taxon>Bacilli</taxon>
        <taxon>Lactobacillales</taxon>
        <taxon>Streptococcaceae</taxon>
        <taxon>Lactococcus</taxon>
    </lineage>
</organism>
<protein>
    <submittedName>
        <fullName evidence="1">Uncharacterized protein</fullName>
    </submittedName>
</protein>
<evidence type="ECO:0000313" key="1">
    <source>
        <dbReference type="EMBL" id="GFO50735.1"/>
    </source>
</evidence>
<proteinExistence type="predicted"/>
<dbReference type="EMBL" id="BLXU01000001">
    <property type="protein sequence ID" value="GFO50735.1"/>
    <property type="molecule type" value="Genomic_DNA"/>
</dbReference>
<dbReference type="Proteomes" id="UP000504756">
    <property type="component" value="Unassembled WGS sequence"/>
</dbReference>
<gene>
    <name evidence="1" type="ORF">ikelab_00100</name>
</gene>
<dbReference type="RefSeq" id="WP_176489830.1">
    <property type="nucleotide sequence ID" value="NZ_BLXU01000001.1"/>
</dbReference>
<accession>A0A6L2ZSJ9</accession>
<comment type="caution">
    <text evidence="1">The sequence shown here is derived from an EMBL/GenBank/DDBJ whole genome shotgun (WGS) entry which is preliminary data.</text>
</comment>
<dbReference type="AlphaFoldDB" id="A0A6L2ZSJ9"/>
<evidence type="ECO:0000313" key="2">
    <source>
        <dbReference type="Proteomes" id="UP000504756"/>
    </source>
</evidence>
<sequence length="47" mass="5580">MSEETEWRVCDKCGVMSPKGDLWDVSCGYYLCDDCYWEDLERDCTDE</sequence>
<name>A0A6L2ZSJ9_9LACT</name>